<evidence type="ECO:0000313" key="2">
    <source>
        <dbReference type="Proteomes" id="UP000006620"/>
    </source>
</evidence>
<organism evidence="1 2">
    <name type="scientific">Paenibacillus mucilaginosus (strain KNP414)</name>
    <dbReference type="NCBI Taxonomy" id="1036673"/>
    <lineage>
        <taxon>Bacteria</taxon>
        <taxon>Bacillati</taxon>
        <taxon>Bacillota</taxon>
        <taxon>Bacilli</taxon>
        <taxon>Bacillales</taxon>
        <taxon>Paenibacillaceae</taxon>
        <taxon>Paenibacillus</taxon>
    </lineage>
</organism>
<accession>F8F5D0</accession>
<dbReference type="HOGENOM" id="CLU_3346727_0_0_9"/>
<dbReference type="EMBL" id="CP002869">
    <property type="protein sequence ID" value="AEI40941.1"/>
    <property type="molecule type" value="Genomic_DNA"/>
</dbReference>
<dbReference type="AlphaFoldDB" id="F8F5D0"/>
<dbReference type="Proteomes" id="UP000006620">
    <property type="component" value="Chromosome"/>
</dbReference>
<protein>
    <submittedName>
        <fullName evidence="1">Uncharacterized protein</fullName>
    </submittedName>
</protein>
<reference evidence="1 2" key="2">
    <citation type="journal article" date="2013" name="Genome Announc.">
        <title>Genome Sequence of Growth-Improving Paenibacillus mucilaginosus Strain KNP414.</title>
        <authorList>
            <person name="Lu J.J."/>
            <person name="Wang J.F."/>
            <person name="Hu X.F."/>
        </authorList>
    </citation>
    <scope>NUCLEOTIDE SEQUENCE [LARGE SCALE GENOMIC DNA]</scope>
    <source>
        <strain evidence="1 2">KNP414</strain>
    </source>
</reference>
<reference evidence="2" key="1">
    <citation type="submission" date="2011-06" db="EMBL/GenBank/DDBJ databases">
        <title>Complete genome sequence of Paenibacillus mucilaginosus KNP414.</title>
        <authorList>
            <person name="Wang J."/>
            <person name="Hu S."/>
            <person name="Hu X."/>
            <person name="Zhang B."/>
            <person name="Dong D."/>
            <person name="Zhang S."/>
            <person name="Zhao K."/>
            <person name="Wu D."/>
        </authorList>
    </citation>
    <scope>NUCLEOTIDE SEQUENCE [LARGE SCALE GENOMIC DNA]</scope>
    <source>
        <strain evidence="2">KNP414</strain>
    </source>
</reference>
<gene>
    <name evidence="1" type="ordered locus">KNP414_02380</name>
</gene>
<evidence type="ECO:0000313" key="1">
    <source>
        <dbReference type="EMBL" id="AEI40941.1"/>
    </source>
</evidence>
<proteinExistence type="predicted"/>
<name>F8F5D0_PAEMK</name>
<sequence length="37" mass="4382">MRNLAPEMCCEGWTWKGRRGADRFVLRGSWLWLGSVR</sequence>
<dbReference type="KEGG" id="pms:KNP414_02380"/>